<sequence length="81" mass="9417">MERQSLKSHLAPGSQGRLPGRPLSLLISQEALPNGNLRKTLKKPDRMILSMKKKKTRRKRDVELHPENQLLDHCLQKNRKE</sequence>
<dbReference type="Proteomes" id="UP000593571">
    <property type="component" value="Unassembled WGS sequence"/>
</dbReference>
<accession>A0A7J8BQ20</accession>
<gene>
    <name evidence="2" type="ORF">HJG63_004040</name>
</gene>
<feature type="region of interest" description="Disordered" evidence="1">
    <location>
        <begin position="51"/>
        <end position="81"/>
    </location>
</feature>
<evidence type="ECO:0000313" key="3">
    <source>
        <dbReference type="Proteomes" id="UP000593571"/>
    </source>
</evidence>
<name>A0A7J8BQ20_ROUAE</name>
<dbReference type="EMBL" id="JACASE010000016">
    <property type="protein sequence ID" value="KAF6400838.1"/>
    <property type="molecule type" value="Genomic_DNA"/>
</dbReference>
<keyword evidence="2" id="KW-0808">Transferase</keyword>
<reference evidence="2 3" key="1">
    <citation type="journal article" date="2020" name="Nature">
        <title>Six reference-quality genomes reveal evolution of bat adaptations.</title>
        <authorList>
            <person name="Jebb D."/>
            <person name="Huang Z."/>
            <person name="Pippel M."/>
            <person name="Hughes G.M."/>
            <person name="Lavrichenko K."/>
            <person name="Devanna P."/>
            <person name="Winkler S."/>
            <person name="Jermiin L.S."/>
            <person name="Skirmuntt E.C."/>
            <person name="Katzourakis A."/>
            <person name="Burkitt-Gray L."/>
            <person name="Ray D.A."/>
            <person name="Sullivan K.A.M."/>
            <person name="Roscito J.G."/>
            <person name="Kirilenko B.M."/>
            <person name="Davalos L.M."/>
            <person name="Corthals A.P."/>
            <person name="Power M.L."/>
            <person name="Jones G."/>
            <person name="Ransome R.D."/>
            <person name="Dechmann D.K.N."/>
            <person name="Locatelli A.G."/>
            <person name="Puechmaille S.J."/>
            <person name="Fedrigo O."/>
            <person name="Jarvis E.D."/>
            <person name="Hiller M."/>
            <person name="Vernes S.C."/>
            <person name="Myers E.W."/>
            <person name="Teeling E.C."/>
        </authorList>
    </citation>
    <scope>NUCLEOTIDE SEQUENCE [LARGE SCALE GENOMIC DNA]</scope>
    <source>
        <strain evidence="2">MRouAeg1</strain>
        <tissue evidence="2">Muscle</tissue>
    </source>
</reference>
<evidence type="ECO:0000256" key="1">
    <source>
        <dbReference type="SAM" id="MobiDB-lite"/>
    </source>
</evidence>
<organism evidence="2 3">
    <name type="scientific">Rousettus aegyptiacus</name>
    <name type="common">Egyptian fruit bat</name>
    <name type="synonym">Pteropus aegyptiacus</name>
    <dbReference type="NCBI Taxonomy" id="9407"/>
    <lineage>
        <taxon>Eukaryota</taxon>
        <taxon>Metazoa</taxon>
        <taxon>Chordata</taxon>
        <taxon>Craniata</taxon>
        <taxon>Vertebrata</taxon>
        <taxon>Euteleostomi</taxon>
        <taxon>Mammalia</taxon>
        <taxon>Eutheria</taxon>
        <taxon>Laurasiatheria</taxon>
        <taxon>Chiroptera</taxon>
        <taxon>Yinpterochiroptera</taxon>
        <taxon>Pteropodoidea</taxon>
        <taxon>Pteropodidae</taxon>
        <taxon>Rousettinae</taxon>
        <taxon>Rousettus</taxon>
    </lineage>
</organism>
<evidence type="ECO:0000313" key="2">
    <source>
        <dbReference type="EMBL" id="KAF6400838.1"/>
    </source>
</evidence>
<feature type="region of interest" description="Disordered" evidence="1">
    <location>
        <begin position="1"/>
        <end position="21"/>
    </location>
</feature>
<dbReference type="GO" id="GO:0008168">
    <property type="term" value="F:methyltransferase activity"/>
    <property type="evidence" value="ECO:0007669"/>
    <property type="project" value="UniProtKB-KW"/>
</dbReference>
<keyword evidence="2" id="KW-0489">Methyltransferase</keyword>
<dbReference type="GO" id="GO:0032259">
    <property type="term" value="P:methylation"/>
    <property type="evidence" value="ECO:0007669"/>
    <property type="project" value="UniProtKB-KW"/>
</dbReference>
<protein>
    <submittedName>
        <fullName evidence="2">DNA methyltransferase 1</fullName>
    </submittedName>
</protein>
<keyword evidence="3" id="KW-1185">Reference proteome</keyword>
<dbReference type="AlphaFoldDB" id="A0A7J8BQ20"/>
<comment type="caution">
    <text evidence="2">The sequence shown here is derived from an EMBL/GenBank/DDBJ whole genome shotgun (WGS) entry which is preliminary data.</text>
</comment>
<proteinExistence type="predicted"/>